<protein>
    <recommendedName>
        <fullName evidence="12">Protease HtpX homolog</fullName>
        <ecNumber evidence="12">3.4.24.-</ecNumber>
    </recommendedName>
</protein>
<keyword evidence="6 12" id="KW-0479">Metal-binding</keyword>
<dbReference type="InterPro" id="IPR001915">
    <property type="entry name" value="Peptidase_M48"/>
</dbReference>
<evidence type="ECO:0000256" key="7">
    <source>
        <dbReference type="ARBA" id="ARBA00022801"/>
    </source>
</evidence>
<organism evidence="14 15">
    <name type="scientific">Desulfovibrio litoralis DSM 11393</name>
    <dbReference type="NCBI Taxonomy" id="1121455"/>
    <lineage>
        <taxon>Bacteria</taxon>
        <taxon>Pseudomonadati</taxon>
        <taxon>Thermodesulfobacteriota</taxon>
        <taxon>Desulfovibrionia</taxon>
        <taxon>Desulfovibrionales</taxon>
        <taxon>Desulfovibrionaceae</taxon>
        <taxon>Desulfovibrio</taxon>
    </lineage>
</organism>
<gene>
    <name evidence="12" type="primary">htpX</name>
    <name evidence="14" type="ORF">SAMN02745728_00979</name>
</gene>
<dbReference type="PANTHER" id="PTHR43221:SF1">
    <property type="entry name" value="PROTEASE HTPX"/>
    <property type="match status" value="1"/>
</dbReference>
<feature type="domain" description="Peptidase M48" evidence="13">
    <location>
        <begin position="66"/>
        <end position="281"/>
    </location>
</feature>
<dbReference type="GO" id="GO:0004222">
    <property type="term" value="F:metalloendopeptidase activity"/>
    <property type="evidence" value="ECO:0007669"/>
    <property type="project" value="UniProtKB-UniRule"/>
</dbReference>
<evidence type="ECO:0000256" key="6">
    <source>
        <dbReference type="ARBA" id="ARBA00022723"/>
    </source>
</evidence>
<comment type="cofactor">
    <cofactor evidence="12">
        <name>Zn(2+)</name>
        <dbReference type="ChEBI" id="CHEBI:29105"/>
    </cofactor>
    <text evidence="12">Binds 1 zinc ion per subunit.</text>
</comment>
<feature type="transmembrane region" description="Helical" evidence="12">
    <location>
        <begin position="181"/>
        <end position="202"/>
    </location>
</feature>
<keyword evidence="15" id="KW-1185">Reference proteome</keyword>
<dbReference type="Proteomes" id="UP000186469">
    <property type="component" value="Unassembled WGS sequence"/>
</dbReference>
<keyword evidence="3 12" id="KW-1003">Cell membrane</keyword>
<evidence type="ECO:0000256" key="1">
    <source>
        <dbReference type="ARBA" id="ARBA00004651"/>
    </source>
</evidence>
<dbReference type="EMBL" id="FRDI01000004">
    <property type="protein sequence ID" value="SHN59197.1"/>
    <property type="molecule type" value="Genomic_DNA"/>
</dbReference>
<dbReference type="RefSeq" id="WP_072696683.1">
    <property type="nucleotide sequence ID" value="NZ_FRDI01000004.1"/>
</dbReference>
<dbReference type="Gene3D" id="3.30.2010.10">
    <property type="entry name" value="Metalloproteases ('zincins'), catalytic domain"/>
    <property type="match status" value="1"/>
</dbReference>
<evidence type="ECO:0000256" key="2">
    <source>
        <dbReference type="ARBA" id="ARBA00009779"/>
    </source>
</evidence>
<evidence type="ECO:0000256" key="4">
    <source>
        <dbReference type="ARBA" id="ARBA00022670"/>
    </source>
</evidence>
<dbReference type="GO" id="GO:0006508">
    <property type="term" value="P:proteolysis"/>
    <property type="evidence" value="ECO:0007669"/>
    <property type="project" value="UniProtKB-KW"/>
</dbReference>
<dbReference type="PANTHER" id="PTHR43221">
    <property type="entry name" value="PROTEASE HTPX"/>
    <property type="match status" value="1"/>
</dbReference>
<evidence type="ECO:0000256" key="8">
    <source>
        <dbReference type="ARBA" id="ARBA00022833"/>
    </source>
</evidence>
<keyword evidence="11 12" id="KW-0472">Membrane</keyword>
<keyword evidence="5 12" id="KW-0812">Transmembrane</keyword>
<feature type="active site" evidence="12">
    <location>
        <position position="132"/>
    </location>
</feature>
<keyword evidence="8 12" id="KW-0862">Zinc</keyword>
<dbReference type="GO" id="GO:0005886">
    <property type="term" value="C:plasma membrane"/>
    <property type="evidence" value="ECO:0007669"/>
    <property type="project" value="UniProtKB-SubCell"/>
</dbReference>
<dbReference type="STRING" id="1121455.SAMN02745728_00979"/>
<dbReference type="AlphaFoldDB" id="A0A1M7SL50"/>
<feature type="binding site" evidence="12">
    <location>
        <position position="131"/>
    </location>
    <ligand>
        <name>Zn(2+)</name>
        <dbReference type="ChEBI" id="CHEBI:29105"/>
        <note>catalytic</note>
    </ligand>
</feature>
<evidence type="ECO:0000313" key="14">
    <source>
        <dbReference type="EMBL" id="SHN59197.1"/>
    </source>
</evidence>
<evidence type="ECO:0000256" key="11">
    <source>
        <dbReference type="ARBA" id="ARBA00023136"/>
    </source>
</evidence>
<evidence type="ECO:0000256" key="5">
    <source>
        <dbReference type="ARBA" id="ARBA00022692"/>
    </source>
</evidence>
<keyword evidence="14" id="KW-0346">Stress response</keyword>
<keyword evidence="9 12" id="KW-1133">Transmembrane helix</keyword>
<feature type="binding site" evidence="12">
    <location>
        <position position="135"/>
    </location>
    <ligand>
        <name>Zn(2+)</name>
        <dbReference type="ChEBI" id="CHEBI:29105"/>
        <note>catalytic</note>
    </ligand>
</feature>
<name>A0A1M7SL50_9BACT</name>
<evidence type="ECO:0000256" key="9">
    <source>
        <dbReference type="ARBA" id="ARBA00022989"/>
    </source>
</evidence>
<feature type="transmembrane region" description="Helical" evidence="12">
    <location>
        <begin position="32"/>
        <end position="49"/>
    </location>
</feature>
<evidence type="ECO:0000259" key="13">
    <source>
        <dbReference type="Pfam" id="PF01435"/>
    </source>
</evidence>
<comment type="subcellular location">
    <subcellularLocation>
        <location evidence="1 12">Cell membrane</location>
        <topology evidence="1 12">Multi-pass membrane protein</topology>
    </subcellularLocation>
</comment>
<dbReference type="InterPro" id="IPR050083">
    <property type="entry name" value="HtpX_protease"/>
</dbReference>
<keyword evidence="10 12" id="KW-0482">Metalloprotease</keyword>
<evidence type="ECO:0000313" key="15">
    <source>
        <dbReference type="Proteomes" id="UP000186469"/>
    </source>
</evidence>
<dbReference type="Pfam" id="PF01435">
    <property type="entry name" value="Peptidase_M48"/>
    <property type="match status" value="1"/>
</dbReference>
<accession>A0A1M7SL50</accession>
<evidence type="ECO:0000256" key="3">
    <source>
        <dbReference type="ARBA" id="ARBA00022475"/>
    </source>
</evidence>
<dbReference type="OrthoDB" id="15218at2"/>
<feature type="transmembrane region" description="Helical" evidence="12">
    <location>
        <begin position="141"/>
        <end position="161"/>
    </location>
</feature>
<dbReference type="CDD" id="cd07336">
    <property type="entry name" value="M48B_HtpX_like"/>
    <property type="match status" value="1"/>
</dbReference>
<dbReference type="GO" id="GO:0008270">
    <property type="term" value="F:zinc ion binding"/>
    <property type="evidence" value="ECO:0007669"/>
    <property type="project" value="UniProtKB-UniRule"/>
</dbReference>
<sequence length="285" mass="30780">MTNQIKTFVLLALLSGLFIVLGSAMGGRTGLIIAFAFSLIMTFGSYWFSDSIVLRMNNARELSPTESPALYRMVEQLAIEANIPRPKLYLIEDPVPNAFATGRNPEHGVVAVTAGLIKLLNPDEIKGVIAHEIAHIKNRDILVQSVAVVIGSSIVAIANMMQWAAIFGVGSSNGENRNGSFLGSLLMIILAPIAASIIQMAISRSREYMADATGASLTHNPLALASALHKIDAYSRNAHSTALNPATESLYIINPFSGRSIASLFSTHPATEDRIRKLEELNRRP</sequence>
<reference evidence="14 15" key="1">
    <citation type="submission" date="2016-12" db="EMBL/GenBank/DDBJ databases">
        <authorList>
            <person name="Song W.-J."/>
            <person name="Kurnit D.M."/>
        </authorList>
    </citation>
    <scope>NUCLEOTIDE SEQUENCE [LARGE SCALE GENOMIC DNA]</scope>
    <source>
        <strain evidence="14 15">DSM 11393</strain>
    </source>
</reference>
<evidence type="ECO:0000256" key="10">
    <source>
        <dbReference type="ARBA" id="ARBA00023049"/>
    </source>
</evidence>
<feature type="binding site" evidence="12">
    <location>
        <position position="207"/>
    </location>
    <ligand>
        <name>Zn(2+)</name>
        <dbReference type="ChEBI" id="CHEBI:29105"/>
        <note>catalytic</note>
    </ligand>
</feature>
<keyword evidence="7 12" id="KW-0378">Hydrolase</keyword>
<dbReference type="InterPro" id="IPR022919">
    <property type="entry name" value="Pept_M48_protease_HtpX"/>
</dbReference>
<keyword evidence="4 12" id="KW-0645">Protease</keyword>
<dbReference type="HAMAP" id="MF_00188">
    <property type="entry name" value="Pept_M48_protease_HtpX"/>
    <property type="match status" value="1"/>
</dbReference>
<proteinExistence type="inferred from homology"/>
<evidence type="ECO:0000256" key="12">
    <source>
        <dbReference type="HAMAP-Rule" id="MF_00188"/>
    </source>
</evidence>
<dbReference type="EC" id="3.4.24.-" evidence="12"/>
<comment type="similarity">
    <text evidence="2 12">Belongs to the peptidase M48B family.</text>
</comment>